<dbReference type="EMBL" id="KQ993369">
    <property type="protein sequence ID" value="KZV49142.1"/>
    <property type="molecule type" value="Genomic_DNA"/>
</dbReference>
<keyword evidence="2" id="KW-1185">Reference proteome</keyword>
<reference evidence="1 2" key="1">
    <citation type="journal article" date="2015" name="Proc. Natl. Acad. Sci. U.S.A.">
        <title>The resurrection genome of Boea hygrometrica: A blueprint for survival of dehydration.</title>
        <authorList>
            <person name="Xiao L."/>
            <person name="Yang G."/>
            <person name="Zhang L."/>
            <person name="Yang X."/>
            <person name="Zhao S."/>
            <person name="Ji Z."/>
            <person name="Zhou Q."/>
            <person name="Hu M."/>
            <person name="Wang Y."/>
            <person name="Chen M."/>
            <person name="Xu Y."/>
            <person name="Jin H."/>
            <person name="Xiao X."/>
            <person name="Hu G."/>
            <person name="Bao F."/>
            <person name="Hu Y."/>
            <person name="Wan P."/>
            <person name="Li L."/>
            <person name="Deng X."/>
            <person name="Kuang T."/>
            <person name="Xiang C."/>
            <person name="Zhu J.K."/>
            <person name="Oliver M.J."/>
            <person name="He Y."/>
        </authorList>
    </citation>
    <scope>NUCLEOTIDE SEQUENCE [LARGE SCALE GENOMIC DNA]</scope>
    <source>
        <strain evidence="2">cv. XS01</strain>
    </source>
</reference>
<dbReference type="AlphaFoldDB" id="A0A2Z7CPZ9"/>
<keyword evidence="1" id="KW-0808">Transferase</keyword>
<dbReference type="GO" id="GO:0008168">
    <property type="term" value="F:methyltransferase activity"/>
    <property type="evidence" value="ECO:0007669"/>
    <property type="project" value="UniProtKB-KW"/>
</dbReference>
<gene>
    <name evidence="1" type="ORF">F511_43170</name>
</gene>
<proteinExistence type="predicted"/>
<evidence type="ECO:0000313" key="1">
    <source>
        <dbReference type="EMBL" id="KZV49142.1"/>
    </source>
</evidence>
<accession>A0A2Z7CPZ9</accession>
<protein>
    <submittedName>
        <fullName evidence="1">Histone-lysine N-methyltransferase ASHR2</fullName>
    </submittedName>
</protein>
<dbReference type="GO" id="GO:0032259">
    <property type="term" value="P:methylation"/>
    <property type="evidence" value="ECO:0007669"/>
    <property type="project" value="UniProtKB-KW"/>
</dbReference>
<dbReference type="Proteomes" id="UP000250235">
    <property type="component" value="Unassembled WGS sequence"/>
</dbReference>
<organism evidence="1 2">
    <name type="scientific">Dorcoceras hygrometricum</name>
    <dbReference type="NCBI Taxonomy" id="472368"/>
    <lineage>
        <taxon>Eukaryota</taxon>
        <taxon>Viridiplantae</taxon>
        <taxon>Streptophyta</taxon>
        <taxon>Embryophyta</taxon>
        <taxon>Tracheophyta</taxon>
        <taxon>Spermatophyta</taxon>
        <taxon>Magnoliopsida</taxon>
        <taxon>eudicotyledons</taxon>
        <taxon>Gunneridae</taxon>
        <taxon>Pentapetalae</taxon>
        <taxon>asterids</taxon>
        <taxon>lamiids</taxon>
        <taxon>Lamiales</taxon>
        <taxon>Gesneriaceae</taxon>
        <taxon>Didymocarpoideae</taxon>
        <taxon>Trichosporeae</taxon>
        <taxon>Loxocarpinae</taxon>
        <taxon>Dorcoceras</taxon>
    </lineage>
</organism>
<keyword evidence="1" id="KW-0489">Methyltransferase</keyword>
<sequence length="271" mass="30596">MQMLCMRNMTTAEGYNHSREPKNSGIDQQLTTDSAKIVATMCAQAYGNYPLISTPHPIPDASQLLNLPLPTHELWVQATQIHHLLGQTQATAQEPKHRKATVGSYELDHPYSTSSNSEESYKQLKVESDHLPQQARTIMLTDYTREMSSRTSLASSKRPKAISKRSVSARGVQRYHSYFNRSCLSSVIKEDKILQQISLYATTAITYLNDVAESYCRKWTRHRLLIAEQLTNICLQRNNRSLTQLKLTQLTAESSSLIQNAVVPTNPNDDT</sequence>
<evidence type="ECO:0000313" key="2">
    <source>
        <dbReference type="Proteomes" id="UP000250235"/>
    </source>
</evidence>
<name>A0A2Z7CPZ9_9LAMI</name>